<gene>
    <name evidence="2" type="ORF">NP493_1197g00105</name>
</gene>
<evidence type="ECO:0000256" key="1">
    <source>
        <dbReference type="SAM" id="MobiDB-lite"/>
    </source>
</evidence>
<sequence>MECPTLTLGTEADVDQTHVVHQTKTVYDGMLAEKWRKQDVALLALKQQLDAECYRIAETDGAQRAMEYGVRAQETLNRMQKRHSEELSLLHERYQQTLNKMIRETDSNEAQNNNIRGGIEQQLSN</sequence>
<feature type="compositionally biased region" description="Polar residues" evidence="1">
    <location>
        <begin position="108"/>
        <end position="125"/>
    </location>
</feature>
<proteinExistence type="predicted"/>
<evidence type="ECO:0000313" key="2">
    <source>
        <dbReference type="EMBL" id="KAK2169276.1"/>
    </source>
</evidence>
<accession>A0AAD9KDG3</accession>
<dbReference type="AlphaFoldDB" id="A0AAD9KDG3"/>
<dbReference type="Proteomes" id="UP001209878">
    <property type="component" value="Unassembled WGS sequence"/>
</dbReference>
<dbReference type="EMBL" id="JAODUO010001194">
    <property type="protein sequence ID" value="KAK2169276.1"/>
    <property type="molecule type" value="Genomic_DNA"/>
</dbReference>
<name>A0AAD9KDG3_RIDPI</name>
<keyword evidence="3" id="KW-1185">Reference proteome</keyword>
<organism evidence="2 3">
    <name type="scientific">Ridgeia piscesae</name>
    <name type="common">Tubeworm</name>
    <dbReference type="NCBI Taxonomy" id="27915"/>
    <lineage>
        <taxon>Eukaryota</taxon>
        <taxon>Metazoa</taxon>
        <taxon>Spiralia</taxon>
        <taxon>Lophotrochozoa</taxon>
        <taxon>Annelida</taxon>
        <taxon>Polychaeta</taxon>
        <taxon>Sedentaria</taxon>
        <taxon>Canalipalpata</taxon>
        <taxon>Sabellida</taxon>
        <taxon>Siboglinidae</taxon>
        <taxon>Ridgeia</taxon>
    </lineage>
</organism>
<reference evidence="2" key="1">
    <citation type="journal article" date="2023" name="Mol. Biol. Evol.">
        <title>Third-Generation Sequencing Reveals the Adaptive Role of the Epigenome in Three Deep-Sea Polychaetes.</title>
        <authorList>
            <person name="Perez M."/>
            <person name="Aroh O."/>
            <person name="Sun Y."/>
            <person name="Lan Y."/>
            <person name="Juniper S.K."/>
            <person name="Young C.R."/>
            <person name="Angers B."/>
            <person name="Qian P.Y."/>
        </authorList>
    </citation>
    <scope>NUCLEOTIDE SEQUENCE</scope>
    <source>
        <strain evidence="2">R07B-5</strain>
    </source>
</reference>
<feature type="region of interest" description="Disordered" evidence="1">
    <location>
        <begin position="104"/>
        <end position="125"/>
    </location>
</feature>
<evidence type="ECO:0000313" key="3">
    <source>
        <dbReference type="Proteomes" id="UP001209878"/>
    </source>
</evidence>
<protein>
    <submittedName>
        <fullName evidence="2">Uncharacterized protein</fullName>
    </submittedName>
</protein>
<comment type="caution">
    <text evidence="2">The sequence shown here is derived from an EMBL/GenBank/DDBJ whole genome shotgun (WGS) entry which is preliminary data.</text>
</comment>